<accession>E1R820</accession>
<dbReference type="HOGENOM" id="CLU_054193_4_0_12"/>
<evidence type="ECO:0000313" key="4">
    <source>
        <dbReference type="Proteomes" id="UP000002318"/>
    </source>
</evidence>
<feature type="domain" description="D-alanyl-D-alanine carboxypeptidase-like core" evidence="2">
    <location>
        <begin position="122"/>
        <end position="243"/>
    </location>
</feature>
<gene>
    <name evidence="3" type="ordered locus">Spirs_3789</name>
</gene>
<dbReference type="PROSITE" id="PS51257">
    <property type="entry name" value="PROKAR_LIPOPROTEIN"/>
    <property type="match status" value="1"/>
</dbReference>
<reference evidence="3 4" key="1">
    <citation type="journal article" date="2010" name="Stand. Genomic Sci.">
        <title>Complete genome sequence of Spirochaeta smaragdinae type strain (SEBR 4228).</title>
        <authorList>
            <person name="Mavromatis K."/>
            <person name="Yasawong M."/>
            <person name="Chertkov O."/>
            <person name="Lapidus A."/>
            <person name="Lucas S."/>
            <person name="Nolan M."/>
            <person name="Del Rio T.G."/>
            <person name="Tice H."/>
            <person name="Cheng J.F."/>
            <person name="Pitluck S."/>
            <person name="Liolios K."/>
            <person name="Ivanova N."/>
            <person name="Tapia R."/>
            <person name="Han C."/>
            <person name="Bruce D."/>
            <person name="Goodwin L."/>
            <person name="Pati A."/>
            <person name="Chen A."/>
            <person name="Palaniappan K."/>
            <person name="Land M."/>
            <person name="Hauser L."/>
            <person name="Chang Y.J."/>
            <person name="Jeffries C.D."/>
            <person name="Detter J.C."/>
            <person name="Rohde M."/>
            <person name="Brambilla E."/>
            <person name="Spring S."/>
            <person name="Goker M."/>
            <person name="Sikorski J."/>
            <person name="Woyke T."/>
            <person name="Bristow J."/>
            <person name="Eisen J.A."/>
            <person name="Markowitz V."/>
            <person name="Hugenholtz P."/>
            <person name="Klenk H.P."/>
            <person name="Kyrpides N.C."/>
        </authorList>
    </citation>
    <scope>NUCLEOTIDE SEQUENCE [LARGE SCALE GENOMIC DNA]</scope>
    <source>
        <strain evidence="4">DSM 11293 / JCM 15392 / SEBR 4228</strain>
    </source>
</reference>
<keyword evidence="1" id="KW-0732">Signal</keyword>
<evidence type="ECO:0000313" key="3">
    <source>
        <dbReference type="EMBL" id="ADK82875.1"/>
    </source>
</evidence>
<dbReference type="Proteomes" id="UP000002318">
    <property type="component" value="Chromosome"/>
</dbReference>
<dbReference type="InterPro" id="IPR058193">
    <property type="entry name" value="VanY/YodJ_core_dom"/>
</dbReference>
<keyword evidence="4" id="KW-1185">Reference proteome</keyword>
<dbReference type="InterPro" id="IPR009045">
    <property type="entry name" value="Zn_M74/Hedgehog-like"/>
</dbReference>
<feature type="signal peptide" evidence="1">
    <location>
        <begin position="1"/>
        <end position="29"/>
    </location>
</feature>
<dbReference type="STRING" id="573413.Spirs_3789"/>
<dbReference type="RefSeq" id="WP_013256334.1">
    <property type="nucleotide sequence ID" value="NC_014364.1"/>
</dbReference>
<dbReference type="PANTHER" id="PTHR34385:SF1">
    <property type="entry name" value="PEPTIDOGLYCAN L-ALANYL-D-GLUTAMATE ENDOPEPTIDASE CWLK"/>
    <property type="match status" value="1"/>
</dbReference>
<feature type="chain" id="PRO_5003150765" evidence="1">
    <location>
        <begin position="30"/>
        <end position="279"/>
    </location>
</feature>
<dbReference type="GO" id="GO:0008233">
    <property type="term" value="F:peptidase activity"/>
    <property type="evidence" value="ECO:0007669"/>
    <property type="project" value="InterPro"/>
</dbReference>
<evidence type="ECO:0000259" key="2">
    <source>
        <dbReference type="Pfam" id="PF02557"/>
    </source>
</evidence>
<protein>
    <submittedName>
        <fullName evidence="3">Peptidase M15B and M15C DD-carboxypeptidase VanY/endolysin</fullName>
    </submittedName>
</protein>
<dbReference type="PANTHER" id="PTHR34385">
    <property type="entry name" value="D-ALANYL-D-ALANINE CARBOXYPEPTIDASE"/>
    <property type="match status" value="1"/>
</dbReference>
<dbReference type="Pfam" id="PF02557">
    <property type="entry name" value="VanY"/>
    <property type="match status" value="1"/>
</dbReference>
<dbReference type="CDD" id="cd14852">
    <property type="entry name" value="LD-carboxypeptidase"/>
    <property type="match status" value="1"/>
</dbReference>
<dbReference type="Gene3D" id="3.30.1380.10">
    <property type="match status" value="1"/>
</dbReference>
<dbReference type="GO" id="GO:0006508">
    <property type="term" value="P:proteolysis"/>
    <property type="evidence" value="ECO:0007669"/>
    <property type="project" value="InterPro"/>
</dbReference>
<dbReference type="AlphaFoldDB" id="E1R820"/>
<dbReference type="InterPro" id="IPR052179">
    <property type="entry name" value="DD-CPase-like"/>
</dbReference>
<dbReference type="KEGG" id="ssm:Spirs_3789"/>
<dbReference type="InterPro" id="IPR003709">
    <property type="entry name" value="VanY-like_core_dom"/>
</dbReference>
<dbReference type="EMBL" id="CP002116">
    <property type="protein sequence ID" value="ADK82875.1"/>
    <property type="molecule type" value="Genomic_DNA"/>
</dbReference>
<proteinExistence type="predicted"/>
<sequence length="279" mass="31728">MSTIHQKISILLPLLAAFILLSSCEDATAEEEKSPEIVYLHPEFTMTIEDLEEMTAPLPEAIRQAILAKPQDFLELVLKVSEEPEILTILVDKNHALPEEWEPEDRVSLNDYPLAVSRKDLSLSKAVMPHVLALNDAAKADGVTLLFSSTFRSWTYQQGLYQRYVKADGQEAADRYSARPGHSQHQLGTVIDFGSITEAFADTKAGKWMKENAWKYGFSLSFPEGEEAVTGYMWEPWHFRYIGPDAMALQRDFFGDSQQRTLEFLHDNKARIEAFRVQK</sequence>
<dbReference type="eggNOG" id="COG1876">
    <property type="taxonomic scope" value="Bacteria"/>
</dbReference>
<organism evidence="3 4">
    <name type="scientific">Sediminispirochaeta smaragdinae (strain DSM 11293 / JCM 15392 / SEBR 4228)</name>
    <name type="common">Spirochaeta smaragdinae</name>
    <dbReference type="NCBI Taxonomy" id="573413"/>
    <lineage>
        <taxon>Bacteria</taxon>
        <taxon>Pseudomonadati</taxon>
        <taxon>Spirochaetota</taxon>
        <taxon>Spirochaetia</taxon>
        <taxon>Spirochaetales</taxon>
        <taxon>Spirochaetaceae</taxon>
        <taxon>Sediminispirochaeta</taxon>
    </lineage>
</organism>
<name>E1R820_SEDSS</name>
<evidence type="ECO:0000256" key="1">
    <source>
        <dbReference type="SAM" id="SignalP"/>
    </source>
</evidence>
<dbReference type="SUPFAM" id="SSF55166">
    <property type="entry name" value="Hedgehog/DD-peptidase"/>
    <property type="match status" value="1"/>
</dbReference>